<sequence>MHHRARPCGLPWLCWSFSLHTGATL</sequence>
<protein>
    <submittedName>
        <fullName evidence="1">Uncharacterized protein</fullName>
    </submittedName>
</protein>
<name>A0A0E9URW6_ANGAN</name>
<dbReference type="AlphaFoldDB" id="A0A0E9URW6"/>
<reference evidence="1" key="1">
    <citation type="submission" date="2014-11" db="EMBL/GenBank/DDBJ databases">
        <authorList>
            <person name="Amaro Gonzalez C."/>
        </authorList>
    </citation>
    <scope>NUCLEOTIDE SEQUENCE</scope>
</reference>
<reference evidence="1" key="2">
    <citation type="journal article" date="2015" name="Fish Shellfish Immunol.">
        <title>Early steps in the European eel (Anguilla anguilla)-Vibrio vulnificus interaction in the gills: Role of the RtxA13 toxin.</title>
        <authorList>
            <person name="Callol A."/>
            <person name="Pajuelo D."/>
            <person name="Ebbesson L."/>
            <person name="Teles M."/>
            <person name="MacKenzie S."/>
            <person name="Amaro C."/>
        </authorList>
    </citation>
    <scope>NUCLEOTIDE SEQUENCE</scope>
</reference>
<evidence type="ECO:0000313" key="1">
    <source>
        <dbReference type="EMBL" id="JAH67713.1"/>
    </source>
</evidence>
<organism evidence="1">
    <name type="scientific">Anguilla anguilla</name>
    <name type="common">European freshwater eel</name>
    <name type="synonym">Muraena anguilla</name>
    <dbReference type="NCBI Taxonomy" id="7936"/>
    <lineage>
        <taxon>Eukaryota</taxon>
        <taxon>Metazoa</taxon>
        <taxon>Chordata</taxon>
        <taxon>Craniata</taxon>
        <taxon>Vertebrata</taxon>
        <taxon>Euteleostomi</taxon>
        <taxon>Actinopterygii</taxon>
        <taxon>Neopterygii</taxon>
        <taxon>Teleostei</taxon>
        <taxon>Anguilliformes</taxon>
        <taxon>Anguillidae</taxon>
        <taxon>Anguilla</taxon>
    </lineage>
</organism>
<dbReference type="EMBL" id="GBXM01040864">
    <property type="protein sequence ID" value="JAH67713.1"/>
    <property type="molecule type" value="Transcribed_RNA"/>
</dbReference>
<proteinExistence type="predicted"/>
<accession>A0A0E9URW6</accession>